<keyword evidence="3" id="KW-1185">Reference proteome</keyword>
<dbReference type="InterPro" id="IPR014710">
    <property type="entry name" value="RmlC-like_jellyroll"/>
</dbReference>
<name>A0ABS6KBI2_9FIRM</name>
<dbReference type="InterPro" id="IPR011051">
    <property type="entry name" value="RmlC_Cupin_sf"/>
</dbReference>
<evidence type="ECO:0000259" key="1">
    <source>
        <dbReference type="Pfam" id="PF07883"/>
    </source>
</evidence>
<dbReference type="InterPro" id="IPR013096">
    <property type="entry name" value="Cupin_2"/>
</dbReference>
<dbReference type="Gene3D" id="2.60.120.10">
    <property type="entry name" value="Jelly Rolls"/>
    <property type="match status" value="1"/>
</dbReference>
<dbReference type="Pfam" id="PF07883">
    <property type="entry name" value="Cupin_2"/>
    <property type="match status" value="1"/>
</dbReference>
<feature type="domain" description="Cupin type-2" evidence="1">
    <location>
        <begin position="40"/>
        <end position="105"/>
    </location>
</feature>
<proteinExistence type="predicted"/>
<protein>
    <submittedName>
        <fullName evidence="2">Cupin domain-containing protein</fullName>
    </submittedName>
</protein>
<sequence>MGKKVFDRDNWVVLLDGRMMIDQLMDREGVHPEFESLWGRIPPRTESDDEYHQKEEVNIVYSGSFIIEVGDQSYSVKPGDVITIPSNIRHKVVNASDEEGVWICLLWDAKEEGAL</sequence>
<comment type="caution">
    <text evidence="2">The sequence shown here is derived from an EMBL/GenBank/DDBJ whole genome shotgun (WGS) entry which is preliminary data.</text>
</comment>
<gene>
    <name evidence="2" type="ORF">KTH90_17745</name>
</gene>
<evidence type="ECO:0000313" key="3">
    <source>
        <dbReference type="Proteomes" id="UP001314681"/>
    </source>
</evidence>
<reference evidence="2 3" key="1">
    <citation type="submission" date="2021-06" db="EMBL/GenBank/DDBJ databases">
        <title>Description of novel taxa of the family Lachnospiraceae.</title>
        <authorList>
            <person name="Chaplin A.V."/>
            <person name="Sokolova S.R."/>
            <person name="Pikina A.P."/>
            <person name="Korzhanova M."/>
            <person name="Belova V."/>
            <person name="Korostin D."/>
            <person name="Efimov B.A."/>
        </authorList>
    </citation>
    <scope>NUCLEOTIDE SEQUENCE [LARGE SCALE GENOMIC DNA]</scope>
    <source>
        <strain evidence="2 3">ASD4241</strain>
    </source>
</reference>
<dbReference type="RefSeq" id="WP_238727177.1">
    <property type="nucleotide sequence ID" value="NZ_JAHQCX010000014.1"/>
</dbReference>
<organism evidence="2 3">
    <name type="scientific">Diplocloster modestus</name>
    <dbReference type="NCBI Taxonomy" id="2850322"/>
    <lineage>
        <taxon>Bacteria</taxon>
        <taxon>Bacillati</taxon>
        <taxon>Bacillota</taxon>
        <taxon>Clostridia</taxon>
        <taxon>Lachnospirales</taxon>
        <taxon>Lachnospiraceae</taxon>
        <taxon>Diplocloster</taxon>
    </lineage>
</organism>
<dbReference type="Proteomes" id="UP001314681">
    <property type="component" value="Unassembled WGS sequence"/>
</dbReference>
<accession>A0ABS6KBI2</accession>
<dbReference type="EMBL" id="JAHQCX010000014">
    <property type="protein sequence ID" value="MBU9727857.1"/>
    <property type="molecule type" value="Genomic_DNA"/>
</dbReference>
<dbReference type="SUPFAM" id="SSF51182">
    <property type="entry name" value="RmlC-like cupins"/>
    <property type="match status" value="1"/>
</dbReference>
<evidence type="ECO:0000313" key="2">
    <source>
        <dbReference type="EMBL" id="MBU9727857.1"/>
    </source>
</evidence>